<dbReference type="RefSeq" id="WP_008950300.1">
    <property type="nucleotide sequence ID" value="NZ_AHTH01000017.1"/>
</dbReference>
<evidence type="ECO:0000313" key="2">
    <source>
        <dbReference type="EMBL" id="EHR41381.1"/>
    </source>
</evidence>
<sequence>MNFKIFIINLDRSVERYQHAVAQLAAWPDLPVERLSAADGSRMSEEELNQYYSLTLNQQHYHKLLKPGEKGCYISHIRCWQQIVAQQLDFALILEDDFVVQCDLPALVNEISQLKEQWHYIKLAMPNKAQPVIQRKALGAGFSLVHYKKHPVSTVAQFVSLAGAQLLLDKAVPFYRPVDVMLQYHFALGIKALGISPQPFCPEHSFDSNIYTRDKADKKQWLFFKNRLSYFFQSQFFNLKTYGLKSFLKARKLSE</sequence>
<feature type="domain" description="Glycosyl transferase family 25" evidence="1">
    <location>
        <begin position="4"/>
        <end position="179"/>
    </location>
</feature>
<reference evidence="2 3" key="1">
    <citation type="journal article" date="2012" name="J. Bacteriol.">
        <title>Genome Sequence of Extracellular-Protease-Producing Alishewanella jeotgali Isolated from Traditional Korean Fermented Seafood.</title>
        <authorList>
            <person name="Jung J."/>
            <person name="Chun J."/>
            <person name="Park W."/>
        </authorList>
    </citation>
    <scope>NUCLEOTIDE SEQUENCE [LARGE SCALE GENOMIC DNA]</scope>
    <source>
        <strain evidence="2 3">KCTC 22429</strain>
    </source>
</reference>
<comment type="caution">
    <text evidence="2">The sequence shown here is derived from an EMBL/GenBank/DDBJ whole genome shotgun (WGS) entry which is preliminary data.</text>
</comment>
<keyword evidence="3" id="KW-1185">Reference proteome</keyword>
<dbReference type="Proteomes" id="UP000012046">
    <property type="component" value="Unassembled WGS sequence"/>
</dbReference>
<name>H3ZDK7_9ALTE</name>
<dbReference type="InterPro" id="IPR002654">
    <property type="entry name" value="Glyco_trans_25"/>
</dbReference>
<dbReference type="EMBL" id="AHTH01000017">
    <property type="protein sequence ID" value="EHR41381.1"/>
    <property type="molecule type" value="Genomic_DNA"/>
</dbReference>
<dbReference type="AlphaFoldDB" id="H3ZDK7"/>
<dbReference type="Pfam" id="PF01755">
    <property type="entry name" value="Glyco_transf_25"/>
    <property type="match status" value="1"/>
</dbReference>
<evidence type="ECO:0000313" key="3">
    <source>
        <dbReference type="Proteomes" id="UP000012046"/>
    </source>
</evidence>
<accession>H3ZDK7</accession>
<protein>
    <submittedName>
        <fullName evidence="2">Glycosyl transferase family protein</fullName>
    </submittedName>
</protein>
<evidence type="ECO:0000259" key="1">
    <source>
        <dbReference type="Pfam" id="PF01755"/>
    </source>
</evidence>
<organism evidence="2 3">
    <name type="scientific">Alishewanella jeotgali KCTC 22429</name>
    <dbReference type="NCBI Taxonomy" id="1129374"/>
    <lineage>
        <taxon>Bacteria</taxon>
        <taxon>Pseudomonadati</taxon>
        <taxon>Pseudomonadota</taxon>
        <taxon>Gammaproteobacteria</taxon>
        <taxon>Alteromonadales</taxon>
        <taxon>Alteromonadaceae</taxon>
        <taxon>Alishewanella</taxon>
    </lineage>
</organism>
<dbReference type="STRING" id="1129374.AJE_07161"/>
<gene>
    <name evidence="2" type="ORF">AJE_07161</name>
</gene>
<dbReference type="GO" id="GO:0016740">
    <property type="term" value="F:transferase activity"/>
    <property type="evidence" value="ECO:0007669"/>
    <property type="project" value="UniProtKB-KW"/>
</dbReference>
<keyword evidence="2" id="KW-0808">Transferase</keyword>
<dbReference type="eggNOG" id="COG3306">
    <property type="taxonomic scope" value="Bacteria"/>
</dbReference>
<dbReference type="PATRIC" id="fig|1129374.4.peg.1431"/>
<dbReference type="CDD" id="cd06532">
    <property type="entry name" value="Glyco_transf_25"/>
    <property type="match status" value="1"/>
</dbReference>
<proteinExistence type="predicted"/>